<feature type="compositionally biased region" description="Basic and acidic residues" evidence="1">
    <location>
        <begin position="86"/>
        <end position="95"/>
    </location>
</feature>
<name>A0A6P3I588_BISBB</name>
<gene>
    <name evidence="3" type="primary">LOC104994278</name>
</gene>
<evidence type="ECO:0000256" key="1">
    <source>
        <dbReference type="SAM" id="MobiDB-lite"/>
    </source>
</evidence>
<dbReference type="AlphaFoldDB" id="A0A6P3I588"/>
<accession>A0A6P3I588</accession>
<dbReference type="Proteomes" id="UP000515208">
    <property type="component" value="Unplaced"/>
</dbReference>
<protein>
    <submittedName>
        <fullName evidence="3">Uncharacterized protein LOC104994278</fullName>
    </submittedName>
</protein>
<dbReference type="RefSeq" id="XP_010846090.1">
    <property type="nucleotide sequence ID" value="XM_010847788.1"/>
</dbReference>
<evidence type="ECO:0000313" key="2">
    <source>
        <dbReference type="Proteomes" id="UP000515208"/>
    </source>
</evidence>
<evidence type="ECO:0000313" key="3">
    <source>
        <dbReference type="RefSeq" id="XP_010846090.1"/>
    </source>
</evidence>
<reference evidence="3" key="1">
    <citation type="submission" date="2025-08" db="UniProtKB">
        <authorList>
            <consortium name="RefSeq"/>
        </authorList>
    </citation>
    <scope>IDENTIFICATION</scope>
    <source>
        <tissue evidence="3">Blood</tissue>
    </source>
</reference>
<proteinExistence type="predicted"/>
<dbReference type="GeneID" id="104994278"/>
<keyword evidence="2" id="KW-1185">Reference proteome</keyword>
<dbReference type="InterPro" id="IPR040433">
    <property type="entry name" value="Spermatid_TP"/>
</dbReference>
<feature type="region of interest" description="Disordered" evidence="1">
    <location>
        <begin position="1"/>
        <end position="120"/>
    </location>
</feature>
<feature type="compositionally biased region" description="Basic residues" evidence="1">
    <location>
        <begin position="70"/>
        <end position="85"/>
    </location>
</feature>
<dbReference type="PANTHER" id="PTHR37876">
    <property type="entry name" value="PROTEIN GAR2-LIKE"/>
    <property type="match status" value="1"/>
</dbReference>
<dbReference type="OrthoDB" id="9742761at2759"/>
<feature type="compositionally biased region" description="Polar residues" evidence="1">
    <location>
        <begin position="10"/>
        <end position="24"/>
    </location>
</feature>
<organism evidence="2 3">
    <name type="scientific">Bison bison bison</name>
    <name type="common">North American plains bison</name>
    <dbReference type="NCBI Taxonomy" id="43346"/>
    <lineage>
        <taxon>Eukaryota</taxon>
        <taxon>Metazoa</taxon>
        <taxon>Chordata</taxon>
        <taxon>Craniata</taxon>
        <taxon>Vertebrata</taxon>
        <taxon>Euteleostomi</taxon>
        <taxon>Mammalia</taxon>
        <taxon>Eutheria</taxon>
        <taxon>Laurasiatheria</taxon>
        <taxon>Artiodactyla</taxon>
        <taxon>Ruminantia</taxon>
        <taxon>Pecora</taxon>
        <taxon>Bovidae</taxon>
        <taxon>Bovinae</taxon>
        <taxon>Bison</taxon>
    </lineage>
</organism>
<sequence>MAKMSKKPSEPNTETDQPTSSSKQGKMKKVPGQHKSESGGKALKTATKVKKTLQRTLSKKVSEKTTNSIRKSKKTRQSTRFGHYHRLNETLRQNDPEQNQEEVQKPISGRKDLGSQATSE</sequence>
<dbReference type="PANTHER" id="PTHR37876:SF1">
    <property type="entry name" value="SERINE_ARGININE REPETITIVE MATRIX PROTEIN 4-LIKE-RELATED"/>
    <property type="match status" value="1"/>
</dbReference>
<dbReference type="KEGG" id="bbis:104994278"/>